<keyword evidence="3 11" id="KW-1134">Transmembrane beta strand</keyword>
<keyword evidence="8 12" id="KW-0798">TonB box</keyword>
<dbReference type="PANTHER" id="PTHR32552">
    <property type="entry name" value="FERRICHROME IRON RECEPTOR-RELATED"/>
    <property type="match status" value="1"/>
</dbReference>
<dbReference type="EMBL" id="JBHLVZ010000060">
    <property type="protein sequence ID" value="MFC0387341.1"/>
    <property type="molecule type" value="Genomic_DNA"/>
</dbReference>
<dbReference type="InterPro" id="IPR036942">
    <property type="entry name" value="Beta-barrel_TonB_sf"/>
</dbReference>
<dbReference type="Pfam" id="PF00593">
    <property type="entry name" value="TonB_dep_Rec_b-barrel"/>
    <property type="match status" value="1"/>
</dbReference>
<keyword evidence="7" id="KW-0406">Ion transport</keyword>
<accession>A0ABV6IV69</accession>
<dbReference type="RefSeq" id="WP_377052687.1">
    <property type="nucleotide sequence ID" value="NZ_JBHLVZ010000060.1"/>
</dbReference>
<evidence type="ECO:0000259" key="14">
    <source>
        <dbReference type="Pfam" id="PF00593"/>
    </source>
</evidence>
<evidence type="ECO:0000256" key="3">
    <source>
        <dbReference type="ARBA" id="ARBA00022452"/>
    </source>
</evidence>
<dbReference type="Proteomes" id="UP001589789">
    <property type="component" value="Unassembled WGS sequence"/>
</dbReference>
<proteinExistence type="inferred from homology"/>
<gene>
    <name evidence="16" type="ORF">ACFFIC_17580</name>
</gene>
<dbReference type="Gene3D" id="2.40.170.20">
    <property type="entry name" value="TonB-dependent receptor, beta-barrel domain"/>
    <property type="match status" value="1"/>
</dbReference>
<evidence type="ECO:0000259" key="15">
    <source>
        <dbReference type="Pfam" id="PF07715"/>
    </source>
</evidence>
<dbReference type="Pfam" id="PF07715">
    <property type="entry name" value="Plug"/>
    <property type="match status" value="1"/>
</dbReference>
<evidence type="ECO:0000256" key="13">
    <source>
        <dbReference type="SAM" id="SignalP"/>
    </source>
</evidence>
<sequence>MPFLPKRRAALLAAACLPLPCLVQPARAQPAEAPLSVPEVAVMGSAPSLTSPDAAAAAARLREVPGNVSVVPAEEIRIRAGVTTLRDVLEYAPGVFAQPKWGEDTRLSIRGSGLARNSHLRGVQLTQDGIPLNQADGSGDFQELDPLTFGHVEVLRGANAFGLGSATLGGVLNFVTPTGRSDPGAVLRGEAGSYGFRRAQAAYGVAAGGFDAWASLSTLSQDGFRRHSQGDSRRFNGNIGWQVTDDIETRLYYGYNHIEQRIPGTLTRARALSDPRAAAAANLLGDYQRRIESNRVGSRTTWRIAPGAVLEGGASFVHRELDHPIFQYIDQRSDDVNGFARLTLEGEAAGLRNRLVLGGTAGLGATDNHRYLNIGGHAGRLTASSSDRARTGTVFVQDTLYLLPGLGLVAGVQLGEAYRASRDRFLADGDQSGSASYRYANPILGAVWDVTRNAQAFANLSWATEPPTISDLVPLAARGFSALRAQRARTVEIGTRGRQGGLEWEVAAYRADLRNEIQLFDPTGTGASFALNAARTVHQGVEAALAWTVLRGILATGGGDSLVLRQAYAFNDFRFDGDPRYGDNQLPGAPRHLYRAELRYRHPAGATLAPTVEGVPQGLFADNANTARTNPYAILGLRAGWDFDNGLSVFAEGRNLTNKRYISSASVAPVATPASALFEPGFGRSVYGGVQFRF</sequence>
<evidence type="ECO:0000256" key="11">
    <source>
        <dbReference type="PROSITE-ProRule" id="PRU01360"/>
    </source>
</evidence>
<feature type="domain" description="TonB-dependent receptor plug" evidence="15">
    <location>
        <begin position="61"/>
        <end position="171"/>
    </location>
</feature>
<feature type="signal peptide" evidence="13">
    <location>
        <begin position="1"/>
        <end position="28"/>
    </location>
</feature>
<evidence type="ECO:0000256" key="5">
    <source>
        <dbReference type="ARBA" id="ARBA00022692"/>
    </source>
</evidence>
<evidence type="ECO:0000256" key="4">
    <source>
        <dbReference type="ARBA" id="ARBA00022496"/>
    </source>
</evidence>
<keyword evidence="17" id="KW-1185">Reference proteome</keyword>
<comment type="caution">
    <text evidence="16">The sequence shown here is derived from an EMBL/GenBank/DDBJ whole genome shotgun (WGS) entry which is preliminary data.</text>
</comment>
<evidence type="ECO:0000256" key="7">
    <source>
        <dbReference type="ARBA" id="ARBA00023065"/>
    </source>
</evidence>
<dbReference type="Gene3D" id="2.170.130.10">
    <property type="entry name" value="TonB-dependent receptor, plug domain"/>
    <property type="match status" value="1"/>
</dbReference>
<dbReference type="InterPro" id="IPR037066">
    <property type="entry name" value="Plug_dom_sf"/>
</dbReference>
<dbReference type="PANTHER" id="PTHR32552:SF81">
    <property type="entry name" value="TONB-DEPENDENT OUTER MEMBRANE RECEPTOR"/>
    <property type="match status" value="1"/>
</dbReference>
<dbReference type="InterPro" id="IPR012910">
    <property type="entry name" value="Plug_dom"/>
</dbReference>
<comment type="subcellular location">
    <subcellularLocation>
        <location evidence="1 11">Cell outer membrane</location>
        <topology evidence="1 11">Multi-pass membrane protein</topology>
    </subcellularLocation>
</comment>
<keyword evidence="5 11" id="KW-0812">Transmembrane</keyword>
<evidence type="ECO:0000256" key="1">
    <source>
        <dbReference type="ARBA" id="ARBA00004571"/>
    </source>
</evidence>
<evidence type="ECO:0000256" key="2">
    <source>
        <dbReference type="ARBA" id="ARBA00022448"/>
    </source>
</evidence>
<organism evidence="16 17">
    <name type="scientific">Muricoccus vinaceus</name>
    <dbReference type="NCBI Taxonomy" id="424704"/>
    <lineage>
        <taxon>Bacteria</taxon>
        <taxon>Pseudomonadati</taxon>
        <taxon>Pseudomonadota</taxon>
        <taxon>Alphaproteobacteria</taxon>
        <taxon>Acetobacterales</taxon>
        <taxon>Roseomonadaceae</taxon>
        <taxon>Muricoccus</taxon>
    </lineage>
</organism>
<evidence type="ECO:0000256" key="8">
    <source>
        <dbReference type="ARBA" id="ARBA00023077"/>
    </source>
</evidence>
<evidence type="ECO:0000256" key="9">
    <source>
        <dbReference type="ARBA" id="ARBA00023136"/>
    </source>
</evidence>
<evidence type="ECO:0000256" key="12">
    <source>
        <dbReference type="RuleBase" id="RU003357"/>
    </source>
</evidence>
<keyword evidence="2 11" id="KW-0813">Transport</keyword>
<dbReference type="SUPFAM" id="SSF56935">
    <property type="entry name" value="Porins"/>
    <property type="match status" value="1"/>
</dbReference>
<dbReference type="InterPro" id="IPR000531">
    <property type="entry name" value="Beta-barrel_TonB"/>
</dbReference>
<feature type="chain" id="PRO_5045061439" evidence="13">
    <location>
        <begin position="29"/>
        <end position="694"/>
    </location>
</feature>
<keyword evidence="13" id="KW-0732">Signal</keyword>
<comment type="similarity">
    <text evidence="11 12">Belongs to the TonB-dependent receptor family.</text>
</comment>
<keyword evidence="9 11" id="KW-0472">Membrane</keyword>
<dbReference type="PROSITE" id="PS52016">
    <property type="entry name" value="TONB_DEPENDENT_REC_3"/>
    <property type="match status" value="1"/>
</dbReference>
<evidence type="ECO:0000256" key="6">
    <source>
        <dbReference type="ARBA" id="ARBA00023004"/>
    </source>
</evidence>
<evidence type="ECO:0000256" key="10">
    <source>
        <dbReference type="ARBA" id="ARBA00023237"/>
    </source>
</evidence>
<evidence type="ECO:0000313" key="16">
    <source>
        <dbReference type="EMBL" id="MFC0387341.1"/>
    </source>
</evidence>
<keyword evidence="6" id="KW-0408">Iron</keyword>
<keyword evidence="16" id="KW-0675">Receptor</keyword>
<reference evidence="16 17" key="1">
    <citation type="submission" date="2024-09" db="EMBL/GenBank/DDBJ databases">
        <authorList>
            <person name="Sun Q."/>
            <person name="Mori K."/>
        </authorList>
    </citation>
    <scope>NUCLEOTIDE SEQUENCE [LARGE SCALE GENOMIC DNA]</scope>
    <source>
        <strain evidence="16 17">CCM 7468</strain>
    </source>
</reference>
<feature type="domain" description="TonB-dependent receptor-like beta-barrel" evidence="14">
    <location>
        <begin position="194"/>
        <end position="656"/>
    </location>
</feature>
<dbReference type="CDD" id="cd01347">
    <property type="entry name" value="ligand_gated_channel"/>
    <property type="match status" value="1"/>
</dbReference>
<protein>
    <submittedName>
        <fullName evidence="16">TonB-dependent receptor family protein</fullName>
    </submittedName>
</protein>
<keyword evidence="10 11" id="KW-0998">Cell outer membrane</keyword>
<dbReference type="InterPro" id="IPR039426">
    <property type="entry name" value="TonB-dep_rcpt-like"/>
</dbReference>
<keyword evidence="4" id="KW-0410">Iron transport</keyword>
<evidence type="ECO:0000313" key="17">
    <source>
        <dbReference type="Proteomes" id="UP001589789"/>
    </source>
</evidence>
<name>A0ABV6IV69_9PROT</name>